<reference evidence="7 8" key="1">
    <citation type="submission" date="2021-03" db="EMBL/GenBank/DDBJ databases">
        <title>Sequencing the genomes of 1000 actinobacteria strains.</title>
        <authorList>
            <person name="Klenk H.-P."/>
        </authorList>
    </citation>
    <scope>NUCLEOTIDE SEQUENCE [LARGE SCALE GENOMIC DNA]</scope>
    <source>
        <strain evidence="7 8">DSM 12936</strain>
    </source>
</reference>
<dbReference type="RefSeq" id="WP_210052062.1">
    <property type="nucleotide sequence ID" value="NZ_BAAAMH010000008.1"/>
</dbReference>
<accession>A0ABS4Z2F1</accession>
<feature type="transmembrane region" description="Helical" evidence="6">
    <location>
        <begin position="205"/>
        <end position="226"/>
    </location>
</feature>
<keyword evidence="8" id="KW-1185">Reference proteome</keyword>
<evidence type="ECO:0000256" key="6">
    <source>
        <dbReference type="SAM" id="Phobius"/>
    </source>
</evidence>
<dbReference type="EMBL" id="JAGIOB010000001">
    <property type="protein sequence ID" value="MBP2415222.1"/>
    <property type="molecule type" value="Genomic_DNA"/>
</dbReference>
<proteinExistence type="predicted"/>
<evidence type="ECO:0000313" key="7">
    <source>
        <dbReference type="EMBL" id="MBP2415222.1"/>
    </source>
</evidence>
<keyword evidence="2" id="KW-1003">Cell membrane</keyword>
<comment type="caution">
    <text evidence="7">The sequence shown here is derived from an EMBL/GenBank/DDBJ whole genome shotgun (WGS) entry which is preliminary data.</text>
</comment>
<dbReference type="Proteomes" id="UP000758168">
    <property type="component" value="Unassembled WGS sequence"/>
</dbReference>
<evidence type="ECO:0000256" key="1">
    <source>
        <dbReference type="ARBA" id="ARBA00004651"/>
    </source>
</evidence>
<feature type="transmembrane region" description="Helical" evidence="6">
    <location>
        <begin position="37"/>
        <end position="64"/>
    </location>
</feature>
<dbReference type="Pfam" id="PF03631">
    <property type="entry name" value="Virul_fac_BrkB"/>
    <property type="match status" value="1"/>
</dbReference>
<feature type="transmembrane region" description="Helical" evidence="6">
    <location>
        <begin position="267"/>
        <end position="295"/>
    </location>
</feature>
<feature type="transmembrane region" description="Helical" evidence="6">
    <location>
        <begin position="238"/>
        <end position="261"/>
    </location>
</feature>
<organism evidence="7 8">
    <name type="scientific">Microlunatus capsulatus</name>
    <dbReference type="NCBI Taxonomy" id="99117"/>
    <lineage>
        <taxon>Bacteria</taxon>
        <taxon>Bacillati</taxon>
        <taxon>Actinomycetota</taxon>
        <taxon>Actinomycetes</taxon>
        <taxon>Propionibacteriales</taxon>
        <taxon>Propionibacteriaceae</taxon>
        <taxon>Microlunatus</taxon>
    </lineage>
</organism>
<keyword evidence="5 6" id="KW-0472">Membrane</keyword>
<gene>
    <name evidence="7" type="ORF">JOF54_000144</name>
</gene>
<evidence type="ECO:0000256" key="3">
    <source>
        <dbReference type="ARBA" id="ARBA00022692"/>
    </source>
</evidence>
<dbReference type="PANTHER" id="PTHR30213">
    <property type="entry name" value="INNER MEMBRANE PROTEIN YHJD"/>
    <property type="match status" value="1"/>
</dbReference>
<name>A0ABS4Z2F1_9ACTN</name>
<evidence type="ECO:0000313" key="8">
    <source>
        <dbReference type="Proteomes" id="UP000758168"/>
    </source>
</evidence>
<evidence type="ECO:0000256" key="4">
    <source>
        <dbReference type="ARBA" id="ARBA00022989"/>
    </source>
</evidence>
<comment type="subcellular location">
    <subcellularLocation>
        <location evidence="1">Cell membrane</location>
        <topology evidence="1">Multi-pass membrane protein</topology>
    </subcellularLocation>
</comment>
<evidence type="ECO:0000256" key="5">
    <source>
        <dbReference type="ARBA" id="ARBA00023136"/>
    </source>
</evidence>
<dbReference type="PANTHER" id="PTHR30213:SF1">
    <property type="entry name" value="INNER MEMBRANE PROTEIN YHJD"/>
    <property type="match status" value="1"/>
</dbReference>
<evidence type="ECO:0000256" key="2">
    <source>
        <dbReference type="ARBA" id="ARBA00022475"/>
    </source>
</evidence>
<feature type="transmembrane region" description="Helical" evidence="6">
    <location>
        <begin position="163"/>
        <end position="185"/>
    </location>
</feature>
<dbReference type="InterPro" id="IPR017039">
    <property type="entry name" value="Virul_fac_BrkB"/>
</dbReference>
<protein>
    <submittedName>
        <fullName evidence="7">Membrane protein</fullName>
    </submittedName>
</protein>
<feature type="transmembrane region" description="Helical" evidence="6">
    <location>
        <begin position="108"/>
        <end position="127"/>
    </location>
</feature>
<keyword evidence="4 6" id="KW-1133">Transmembrane helix</keyword>
<feature type="transmembrane region" description="Helical" evidence="6">
    <location>
        <begin position="338"/>
        <end position="357"/>
    </location>
</feature>
<keyword evidence="3 6" id="KW-0812">Transmembrane</keyword>
<sequence>MPETTTPAPPGVPALPSGVPHLLRAVERYITRLGAQFAGAITYFSVLAVIPILMFAFSVAGLVLTVTRPELLLPLADAIADTLGTADPATRQQILDIVRSALSNWRSIGVLGLVSAVYSGAGWMGNLKNAVRAQWRPEFDVQGEGGNVLLLTLKIYAVNLLQLLLLLLAMAVTFSLAALSTTFAGTLVRYLRLDDVGWLEPVLRLVPVVFSIGAGYVLFLFLYTVLPETKEPRRTVRRGALVGAVGLAVLQYLSTFLVGLFSGNRAFAVFGSVIALMLFLNLFAQLILFMAAWIATAHHPAAPLKAETEVVRFPLVEPEGAAADVEPAAVVASRRSGWLLGAAAGAGLGAAVTWWLARRR</sequence>